<organism evidence="7 8">
    <name type="scientific">Fistulifera solaris</name>
    <name type="common">Oleaginous diatom</name>
    <dbReference type="NCBI Taxonomy" id="1519565"/>
    <lineage>
        <taxon>Eukaryota</taxon>
        <taxon>Sar</taxon>
        <taxon>Stramenopiles</taxon>
        <taxon>Ochrophyta</taxon>
        <taxon>Bacillariophyta</taxon>
        <taxon>Bacillariophyceae</taxon>
        <taxon>Bacillariophycidae</taxon>
        <taxon>Naviculales</taxon>
        <taxon>Naviculaceae</taxon>
        <taxon>Fistulifera</taxon>
    </lineage>
</organism>
<feature type="domain" description="Fatty acid hydroxylase" evidence="6">
    <location>
        <begin position="312"/>
        <end position="445"/>
    </location>
</feature>
<keyword evidence="3 5" id="KW-1133">Transmembrane helix</keyword>
<dbReference type="GO" id="GO:0008610">
    <property type="term" value="P:lipid biosynthetic process"/>
    <property type="evidence" value="ECO:0007669"/>
    <property type="project" value="InterPro"/>
</dbReference>
<dbReference type="OrthoDB" id="408954at2759"/>
<comment type="caution">
    <text evidence="7">The sequence shown here is derived from an EMBL/GenBank/DDBJ whole genome shotgun (WGS) entry which is preliminary data.</text>
</comment>
<comment type="subcellular location">
    <subcellularLocation>
        <location evidence="1">Membrane</location>
    </subcellularLocation>
</comment>
<dbReference type="GO" id="GO:0016020">
    <property type="term" value="C:membrane"/>
    <property type="evidence" value="ECO:0007669"/>
    <property type="project" value="UniProtKB-SubCell"/>
</dbReference>
<dbReference type="AlphaFoldDB" id="A0A1Z5J8M3"/>
<evidence type="ECO:0000313" key="7">
    <source>
        <dbReference type="EMBL" id="GAX10121.1"/>
    </source>
</evidence>
<evidence type="ECO:0000256" key="5">
    <source>
        <dbReference type="SAM" id="Phobius"/>
    </source>
</evidence>
<dbReference type="PANTHER" id="PTHR11863">
    <property type="entry name" value="STEROL DESATURASE"/>
    <property type="match status" value="1"/>
</dbReference>
<dbReference type="Pfam" id="PF04116">
    <property type="entry name" value="FA_hydroxylase"/>
    <property type="match status" value="1"/>
</dbReference>
<feature type="transmembrane region" description="Helical" evidence="5">
    <location>
        <begin position="186"/>
        <end position="203"/>
    </location>
</feature>
<keyword evidence="7" id="KW-0560">Oxidoreductase</keyword>
<name>A0A1Z5J8M3_FISSO</name>
<keyword evidence="8" id="KW-1185">Reference proteome</keyword>
<proteinExistence type="predicted"/>
<dbReference type="EC" id="1.14.99.38" evidence="7"/>
<evidence type="ECO:0000256" key="4">
    <source>
        <dbReference type="ARBA" id="ARBA00023136"/>
    </source>
</evidence>
<protein>
    <submittedName>
        <fullName evidence="7">Cholesterol 25-hydroxylase</fullName>
        <ecNumber evidence="7">1.14.99.38</ecNumber>
    </submittedName>
</protein>
<reference evidence="7 8" key="1">
    <citation type="journal article" date="2015" name="Plant Cell">
        <title>Oil accumulation by the oleaginous diatom Fistulifera solaris as revealed by the genome and transcriptome.</title>
        <authorList>
            <person name="Tanaka T."/>
            <person name="Maeda Y."/>
            <person name="Veluchamy A."/>
            <person name="Tanaka M."/>
            <person name="Abida H."/>
            <person name="Marechal E."/>
            <person name="Bowler C."/>
            <person name="Muto M."/>
            <person name="Sunaga Y."/>
            <person name="Tanaka M."/>
            <person name="Yoshino T."/>
            <person name="Taniguchi T."/>
            <person name="Fukuda Y."/>
            <person name="Nemoto M."/>
            <person name="Matsumoto M."/>
            <person name="Wong P.S."/>
            <person name="Aburatani S."/>
            <person name="Fujibuchi W."/>
        </authorList>
    </citation>
    <scope>NUCLEOTIDE SEQUENCE [LARGE SCALE GENOMIC DNA]</scope>
    <source>
        <strain evidence="7 8">JPCC DA0580</strain>
    </source>
</reference>
<sequence>MRMSEKRAKMVMSQFKFLFFVLNTTGLYVSHESRDASLGFMVQRIRQMKFVGSVALLAFGHRLTASGFTTSPHLSPCSQIQRQFGHSITNPTRFEASVTQRSLSTKPLEFPENPSPFSTIKNGILTLHHRLRNEEVLQWRALAFSFFSSLFLFRHAIDVKLASLWTFLTTSSSLIPRIFRTDSYEWVLAVSAFFFYIHFFWYADVSVRKASEQGKVHPWRKYRLQDRFEADKHRRSVELKLRRNGEIPSQNELVKNYSEVTKQTGWNWKAWTCEVWVYVVPLLTWDILSPRRHRRLAAFGAPTTIQVLRDITCGLLLYDILFFTGHILMHKIPLIYRTIHAKHHQEPEVRAGDVVRLSMVEEVLEVGFSIIALNLLGAHPISRSIYNLIITFLLTELHCGFDFPWTPQNVVPFGLATGSRRHHFHHRNGKHYYQKFFFHVDRLFGFFQKDDGSLHGDSVKPNPHIPPAWQ</sequence>
<keyword evidence="2 5" id="KW-0812">Transmembrane</keyword>
<gene>
    <name evidence="7" type="ORF">FisN_3Lh313</name>
</gene>
<dbReference type="GO" id="GO:0005506">
    <property type="term" value="F:iron ion binding"/>
    <property type="evidence" value="ECO:0007669"/>
    <property type="project" value="InterPro"/>
</dbReference>
<dbReference type="InParanoid" id="A0A1Z5J8M3"/>
<keyword evidence="4 5" id="KW-0472">Membrane</keyword>
<evidence type="ECO:0000313" key="8">
    <source>
        <dbReference type="Proteomes" id="UP000198406"/>
    </source>
</evidence>
<evidence type="ECO:0000256" key="1">
    <source>
        <dbReference type="ARBA" id="ARBA00004370"/>
    </source>
</evidence>
<dbReference type="Proteomes" id="UP000198406">
    <property type="component" value="Unassembled WGS sequence"/>
</dbReference>
<dbReference type="InterPro" id="IPR006694">
    <property type="entry name" value="Fatty_acid_hydroxylase"/>
</dbReference>
<dbReference type="EMBL" id="BDSP01000016">
    <property type="protein sequence ID" value="GAX10121.1"/>
    <property type="molecule type" value="Genomic_DNA"/>
</dbReference>
<accession>A0A1Z5J8M3</accession>
<evidence type="ECO:0000256" key="3">
    <source>
        <dbReference type="ARBA" id="ARBA00022989"/>
    </source>
</evidence>
<dbReference type="InterPro" id="IPR050307">
    <property type="entry name" value="Sterol_Desaturase_Related"/>
</dbReference>
<evidence type="ECO:0000256" key="2">
    <source>
        <dbReference type="ARBA" id="ARBA00022692"/>
    </source>
</evidence>
<evidence type="ECO:0000259" key="6">
    <source>
        <dbReference type="Pfam" id="PF04116"/>
    </source>
</evidence>
<dbReference type="GO" id="GO:0001567">
    <property type="term" value="F:cholesterol 25-hydroxylase activity"/>
    <property type="evidence" value="ECO:0007669"/>
    <property type="project" value="UniProtKB-EC"/>
</dbReference>